<dbReference type="PROSITE" id="PS51257">
    <property type="entry name" value="PROKAR_LIPOPROTEIN"/>
    <property type="match status" value="1"/>
</dbReference>
<evidence type="ECO:0000313" key="1">
    <source>
        <dbReference type="EMBL" id="GAB36167.1"/>
    </source>
</evidence>
<accession>H5TRQ9</accession>
<comment type="caution">
    <text evidence="1">The sequence shown here is derived from an EMBL/GenBank/DDBJ whole genome shotgun (WGS) entry which is preliminary data.</text>
</comment>
<dbReference type="EMBL" id="BAFB01000202">
    <property type="protein sequence ID" value="GAB36167.1"/>
    <property type="molecule type" value="Genomic_DNA"/>
</dbReference>
<reference evidence="1" key="1">
    <citation type="submission" date="2012-02" db="EMBL/GenBank/DDBJ databases">
        <title>Whole genome shotgun sequence of Gordonia otitidis NBRC 100426.</title>
        <authorList>
            <person name="Yoshida I."/>
            <person name="Hosoyama A."/>
            <person name="Tsuchikane K."/>
            <person name="Katsumata H."/>
            <person name="Yamazaki S."/>
            <person name="Fujita N."/>
        </authorList>
    </citation>
    <scope>NUCLEOTIDE SEQUENCE [LARGE SCALE GENOMIC DNA]</scope>
    <source>
        <strain evidence="1">NBRC 100426</strain>
    </source>
</reference>
<protein>
    <recommendedName>
        <fullName evidence="3">Phage Gp37Gp68 family protein</fullName>
    </recommendedName>
</protein>
<sequence length="321" mass="35157">MSDRTKIEWADATLNNVIGCTPVSSGCDHCYARRTAHRMQANPNPAVVAPYAGTEADGEWTGRVNLVPERLAQVFGWAKPRRIFVAAQSDLFHKQVPDEFIAATFAVTAATPRHTYLILTKRAGRMRALLSDKQFRRAVLQEAASRYGASGLDWPLPNVVVGVSAETQHWVNVRLPVLLDTPAASRFVSIEPCLGPISLYDNTRIDREDAQLDWVIVGGESGPNARPMHPAWVRRLRDECQPAARYDGSSVAFCFKQWGQWVPAPADDPSPADRIVFADGSGSVEVAAATANDPRGAVMRRVGKRAAGRELDGIIWDGFPS</sequence>
<gene>
    <name evidence="1" type="ORF">GOOTI_202_00230</name>
</gene>
<dbReference type="Proteomes" id="UP000005038">
    <property type="component" value="Unassembled WGS sequence"/>
</dbReference>
<keyword evidence="2" id="KW-1185">Reference proteome</keyword>
<name>H5TRQ9_GORO1</name>
<evidence type="ECO:0000313" key="2">
    <source>
        <dbReference type="Proteomes" id="UP000005038"/>
    </source>
</evidence>
<organism evidence="1 2">
    <name type="scientific">Gordonia otitidis (strain DSM 44809 / CCUG 52243 / JCM 12355 / NBRC 100426 / IFM 10032)</name>
    <dbReference type="NCBI Taxonomy" id="1108044"/>
    <lineage>
        <taxon>Bacteria</taxon>
        <taxon>Bacillati</taxon>
        <taxon>Actinomycetota</taxon>
        <taxon>Actinomycetes</taxon>
        <taxon>Mycobacteriales</taxon>
        <taxon>Gordoniaceae</taxon>
        <taxon>Gordonia</taxon>
    </lineage>
</organism>
<dbReference type="Pfam" id="PF07505">
    <property type="entry name" value="DUF5131"/>
    <property type="match status" value="1"/>
</dbReference>
<dbReference type="OrthoDB" id="9787478at2"/>
<dbReference type="AlphaFoldDB" id="H5TRQ9"/>
<proteinExistence type="predicted"/>
<evidence type="ECO:0008006" key="3">
    <source>
        <dbReference type="Google" id="ProtNLM"/>
    </source>
</evidence>
<dbReference type="STRING" id="1108044.GOOTI_202_00230"/>
<dbReference type="InterPro" id="IPR011101">
    <property type="entry name" value="DUF5131"/>
</dbReference>